<comment type="caution">
    <text evidence="8">The sequence shown here is derived from an EMBL/GenBank/DDBJ whole genome shotgun (WGS) entry which is preliminary data.</text>
</comment>
<dbReference type="VEuPathDB" id="FungiDB:SeMB42_g05586"/>
<keyword evidence="3" id="KW-0677">Repeat</keyword>
<evidence type="ECO:0000313" key="9">
    <source>
        <dbReference type="Proteomes" id="UP000317494"/>
    </source>
</evidence>
<name>A0A507D6S3_9FUNG</name>
<protein>
    <recommendedName>
        <fullName evidence="2">MORN repeat-containing protein 5</fullName>
    </recommendedName>
</protein>
<evidence type="ECO:0000313" key="7">
    <source>
        <dbReference type="EMBL" id="TPX41418.1"/>
    </source>
</evidence>
<evidence type="ECO:0000256" key="4">
    <source>
        <dbReference type="ARBA" id="ARBA00022846"/>
    </source>
</evidence>
<dbReference type="GO" id="GO:0031514">
    <property type="term" value="C:motile cilium"/>
    <property type="evidence" value="ECO:0007669"/>
    <property type="project" value="UniProtKB-SubCell"/>
</dbReference>
<proteinExistence type="predicted"/>
<evidence type="ECO:0000256" key="3">
    <source>
        <dbReference type="ARBA" id="ARBA00022737"/>
    </source>
</evidence>
<dbReference type="STRING" id="286115.A0A507D6S3"/>
<keyword evidence="5" id="KW-0969">Cilium</keyword>
<evidence type="ECO:0000313" key="10">
    <source>
        <dbReference type="Proteomes" id="UP000320475"/>
    </source>
</evidence>
<sequence>MAFQCETTNGRIEGWGRHVLPSGNVYIGEFKDGRFDGRGTLHFTNGARYDAAWTHGVAVEGVLTFADGLVFQDAHWDYVTAGDRRFYSERVNGFKNGDPSLHLQSP</sequence>
<reference evidence="9 10" key="1">
    <citation type="journal article" date="2019" name="Sci. Rep.">
        <title>Comparative genomics of chytrid fungi reveal insights into the obligate biotrophic and pathogenic lifestyle of Synchytrium endobioticum.</title>
        <authorList>
            <person name="van de Vossenberg B.T.L.H."/>
            <person name="Warris S."/>
            <person name="Nguyen H.D.T."/>
            <person name="van Gent-Pelzer M.P.E."/>
            <person name="Joly D.L."/>
            <person name="van de Geest H.C."/>
            <person name="Bonants P.J.M."/>
            <person name="Smith D.S."/>
            <person name="Levesque C.A."/>
            <person name="van der Lee T.A.J."/>
        </authorList>
    </citation>
    <scope>NUCLEOTIDE SEQUENCE [LARGE SCALE GENOMIC DNA]</scope>
    <source>
        <strain evidence="8 10">LEV6574</strain>
        <strain evidence="7 9">MB42</strain>
    </source>
</reference>
<dbReference type="SUPFAM" id="SSF82185">
    <property type="entry name" value="Histone H3 K4-specific methyltransferase SET7/9 N-terminal domain"/>
    <property type="match status" value="1"/>
</dbReference>
<dbReference type="PANTHER" id="PTHR46437">
    <property type="entry name" value="MORN REPEAT-CONTAINING PROTEIN 5"/>
    <property type="match status" value="1"/>
</dbReference>
<dbReference type="EMBL" id="QEAN01000272">
    <property type="protein sequence ID" value="TPX41418.1"/>
    <property type="molecule type" value="Genomic_DNA"/>
</dbReference>
<dbReference type="PANTHER" id="PTHR46437:SF1">
    <property type="entry name" value="MORN REPEAT-CONTAINING PROTEIN 5"/>
    <property type="match status" value="1"/>
</dbReference>
<dbReference type="Pfam" id="PF02493">
    <property type="entry name" value="MORN"/>
    <property type="match status" value="2"/>
</dbReference>
<evidence type="ECO:0000256" key="5">
    <source>
        <dbReference type="ARBA" id="ARBA00023069"/>
    </source>
</evidence>
<organism evidence="8 10">
    <name type="scientific">Synchytrium endobioticum</name>
    <dbReference type="NCBI Taxonomy" id="286115"/>
    <lineage>
        <taxon>Eukaryota</taxon>
        <taxon>Fungi</taxon>
        <taxon>Fungi incertae sedis</taxon>
        <taxon>Chytridiomycota</taxon>
        <taxon>Chytridiomycota incertae sedis</taxon>
        <taxon>Chytridiomycetes</taxon>
        <taxon>Synchytriales</taxon>
        <taxon>Synchytriaceae</taxon>
        <taxon>Synchytrium</taxon>
    </lineage>
</organism>
<comment type="subcellular location">
    <subcellularLocation>
        <location evidence="1">Cell projection</location>
        <location evidence="1">Cilium</location>
        <location evidence="1">Flagellum</location>
    </subcellularLocation>
</comment>
<dbReference type="Proteomes" id="UP000320475">
    <property type="component" value="Unassembled WGS sequence"/>
</dbReference>
<keyword evidence="6" id="KW-0966">Cell projection</keyword>
<keyword evidence="4" id="KW-0282">Flagellum</keyword>
<evidence type="ECO:0000256" key="6">
    <source>
        <dbReference type="ARBA" id="ARBA00023273"/>
    </source>
</evidence>
<dbReference type="AlphaFoldDB" id="A0A507D6S3"/>
<dbReference type="SMART" id="SM00698">
    <property type="entry name" value="MORN"/>
    <property type="match status" value="1"/>
</dbReference>
<dbReference type="InterPro" id="IPR042814">
    <property type="entry name" value="Morn5"/>
</dbReference>
<keyword evidence="9" id="KW-1185">Reference proteome</keyword>
<dbReference type="Gene3D" id="2.20.110.10">
    <property type="entry name" value="Histone H3 K4-specific methyltransferase SET7/9 N-terminal domain"/>
    <property type="match status" value="1"/>
</dbReference>
<gene>
    <name evidence="8" type="ORF">SeLEV6574_g02870</name>
    <name evidence="7" type="ORF">SeMB42_g05586</name>
</gene>
<dbReference type="EMBL" id="QEAM01000087">
    <property type="protein sequence ID" value="TPX47017.1"/>
    <property type="molecule type" value="Genomic_DNA"/>
</dbReference>
<evidence type="ECO:0000256" key="1">
    <source>
        <dbReference type="ARBA" id="ARBA00004230"/>
    </source>
</evidence>
<dbReference type="InterPro" id="IPR003409">
    <property type="entry name" value="MORN"/>
</dbReference>
<evidence type="ECO:0000256" key="2">
    <source>
        <dbReference type="ARBA" id="ARBA00016322"/>
    </source>
</evidence>
<evidence type="ECO:0000313" key="8">
    <source>
        <dbReference type="EMBL" id="TPX47017.1"/>
    </source>
</evidence>
<dbReference type="OrthoDB" id="294378at2759"/>
<accession>A0A507D6S3</accession>
<dbReference type="Proteomes" id="UP000317494">
    <property type="component" value="Unassembled WGS sequence"/>
</dbReference>